<keyword evidence="6" id="KW-0694">RNA-binding</keyword>
<organism evidence="14 15">
    <name type="scientific">Blattamonas nauphoetae</name>
    <dbReference type="NCBI Taxonomy" id="2049346"/>
    <lineage>
        <taxon>Eukaryota</taxon>
        <taxon>Metamonada</taxon>
        <taxon>Preaxostyla</taxon>
        <taxon>Oxymonadida</taxon>
        <taxon>Blattamonas</taxon>
    </lineage>
</organism>
<evidence type="ECO:0000256" key="5">
    <source>
        <dbReference type="ARBA" id="ARBA00022840"/>
    </source>
</evidence>
<feature type="domain" description="Helicase ATP-binding" evidence="11">
    <location>
        <begin position="116"/>
        <end position="294"/>
    </location>
</feature>
<dbReference type="Proteomes" id="UP001281761">
    <property type="component" value="Unassembled WGS sequence"/>
</dbReference>
<dbReference type="InterPro" id="IPR027417">
    <property type="entry name" value="P-loop_NTPase"/>
</dbReference>
<name>A0ABQ9YLM6_9EUKA</name>
<dbReference type="InterPro" id="IPR011545">
    <property type="entry name" value="DEAD/DEAH_box_helicase_dom"/>
</dbReference>
<dbReference type="GO" id="GO:0003724">
    <property type="term" value="F:RNA helicase activity"/>
    <property type="evidence" value="ECO:0007669"/>
    <property type="project" value="UniProtKB-EC"/>
</dbReference>
<dbReference type="GO" id="GO:0016787">
    <property type="term" value="F:hydrolase activity"/>
    <property type="evidence" value="ECO:0007669"/>
    <property type="project" value="UniProtKB-KW"/>
</dbReference>
<dbReference type="InterPro" id="IPR014014">
    <property type="entry name" value="RNA_helicase_DEAD_Q_motif"/>
</dbReference>
<dbReference type="PROSITE" id="PS51194">
    <property type="entry name" value="HELICASE_CTER"/>
    <property type="match status" value="1"/>
</dbReference>
<comment type="caution">
    <text evidence="14">The sequence shown here is derived from an EMBL/GenBank/DDBJ whole genome shotgun (WGS) entry which is preliminary data.</text>
</comment>
<keyword evidence="2" id="KW-0547">Nucleotide-binding</keyword>
<evidence type="ECO:0000259" key="12">
    <source>
        <dbReference type="PROSITE" id="PS51194"/>
    </source>
</evidence>
<evidence type="ECO:0000313" key="14">
    <source>
        <dbReference type="EMBL" id="KAK2964666.1"/>
    </source>
</evidence>
<comment type="catalytic activity">
    <reaction evidence="8">
        <text>ATP + H2O = ADP + phosphate + H(+)</text>
        <dbReference type="Rhea" id="RHEA:13065"/>
        <dbReference type="ChEBI" id="CHEBI:15377"/>
        <dbReference type="ChEBI" id="CHEBI:15378"/>
        <dbReference type="ChEBI" id="CHEBI:30616"/>
        <dbReference type="ChEBI" id="CHEBI:43474"/>
        <dbReference type="ChEBI" id="CHEBI:456216"/>
        <dbReference type="EC" id="3.6.4.13"/>
    </reaction>
</comment>
<dbReference type="Pfam" id="PF00270">
    <property type="entry name" value="DEAD"/>
    <property type="match status" value="1"/>
</dbReference>
<feature type="region of interest" description="Disordered" evidence="10">
    <location>
        <begin position="1"/>
        <end position="48"/>
    </location>
</feature>
<accession>A0ABQ9YLM6</accession>
<feature type="short sequence motif" description="Q motif" evidence="9">
    <location>
        <begin position="85"/>
        <end position="113"/>
    </location>
</feature>
<dbReference type="InterPro" id="IPR050079">
    <property type="entry name" value="DEAD_box_RNA_helicase"/>
</dbReference>
<reference evidence="14 15" key="1">
    <citation type="journal article" date="2022" name="bioRxiv">
        <title>Genomics of Preaxostyla Flagellates Illuminates Evolutionary Transitions and the Path Towards Mitochondrial Loss.</title>
        <authorList>
            <person name="Novak L.V.F."/>
            <person name="Treitli S.C."/>
            <person name="Pyrih J."/>
            <person name="Halakuc P."/>
            <person name="Pipaliya S.V."/>
            <person name="Vacek V."/>
            <person name="Brzon O."/>
            <person name="Soukal P."/>
            <person name="Eme L."/>
            <person name="Dacks J.B."/>
            <person name="Karnkowska A."/>
            <person name="Elias M."/>
            <person name="Hampl V."/>
        </authorList>
    </citation>
    <scope>NUCLEOTIDE SEQUENCE [LARGE SCALE GENOMIC DNA]</scope>
    <source>
        <strain evidence="14">NAU3</strain>
        <tissue evidence="14">Gut</tissue>
    </source>
</reference>
<dbReference type="SUPFAM" id="SSF52540">
    <property type="entry name" value="P-loop containing nucleoside triphosphate hydrolases"/>
    <property type="match status" value="1"/>
</dbReference>
<protein>
    <recommendedName>
        <fullName evidence="1">RNA helicase</fullName>
        <ecNumber evidence="1">3.6.4.13</ecNumber>
    </recommendedName>
</protein>
<keyword evidence="15" id="KW-1185">Reference proteome</keyword>
<feature type="compositionally biased region" description="Basic residues" evidence="10">
    <location>
        <begin position="555"/>
        <end position="569"/>
    </location>
</feature>
<comment type="similarity">
    <text evidence="7">Belongs to the DEAD box helicase family. DDX52/ROK1 subfamily.</text>
</comment>
<gene>
    <name evidence="14" type="ORF">BLNAU_583</name>
</gene>
<dbReference type="SMART" id="SM00490">
    <property type="entry name" value="HELICc"/>
    <property type="match status" value="1"/>
</dbReference>
<evidence type="ECO:0000256" key="2">
    <source>
        <dbReference type="ARBA" id="ARBA00022741"/>
    </source>
</evidence>
<evidence type="ECO:0000256" key="8">
    <source>
        <dbReference type="ARBA" id="ARBA00047984"/>
    </source>
</evidence>
<evidence type="ECO:0000259" key="13">
    <source>
        <dbReference type="PROSITE" id="PS51195"/>
    </source>
</evidence>
<dbReference type="PANTHER" id="PTHR47959:SF15">
    <property type="entry name" value="RNA HELICASE"/>
    <property type="match status" value="1"/>
</dbReference>
<proteinExistence type="inferred from homology"/>
<dbReference type="CDD" id="cd18787">
    <property type="entry name" value="SF2_C_DEAD"/>
    <property type="match status" value="1"/>
</dbReference>
<evidence type="ECO:0000256" key="7">
    <source>
        <dbReference type="ARBA" id="ARBA00024355"/>
    </source>
</evidence>
<keyword evidence="5" id="KW-0067">ATP-binding</keyword>
<sequence>MKTVFKPTKPTNSDQNESTQSEPSSSSWVDCDIFSMNPTEPKSNTPKKTKAIKLPSFSALREEDIKKLQKEQNVHVEGIKDWKKMDSFEGTLPDVILPNLTRLGFSIPTPIQMMAIPIMLDKISLVAIAPTGSGKTAAFMLPIIMNHLSYPSKSPHRRELQAVIIAPTRELEKQLFATAKTLCTGLDMTVSLPKVNDRSEHEHHYSLPPDTNILVTTPNPLISLITQDRHILRSIDWLVLDEADALLGDSFHSQIEAIINTTNASLTRYAFFTATYDTSFQDTLVKDKSPARLIIGIHSTPTTNVVQKLVFCGNEEGKYLALKDALIGENAILPPVAVFMQNIERCEELTAALTEDNIRVAQVHSAMSQQESAAALNRINSGDAWVLVCTELMSRGMDVRALNGVINYDFPSEAKSYVHRIGRSGRRRAGIALTFFTISDYPALRMVASAMKQAGCPVEDWMLNLPKMNKLQKKKLKVAPPKRHAISKVTSVRMDTKRKQKLLKKLEKRGKTMFGINKDRIKKKKHEDKETNRQQSKQKQTQSSKQSNVLEIEKKKAKKPLKPHLHPKK</sequence>
<evidence type="ECO:0000256" key="4">
    <source>
        <dbReference type="ARBA" id="ARBA00022806"/>
    </source>
</evidence>
<dbReference type="PROSITE" id="PS51192">
    <property type="entry name" value="HELICASE_ATP_BIND_1"/>
    <property type="match status" value="1"/>
</dbReference>
<dbReference type="Gene3D" id="3.40.50.300">
    <property type="entry name" value="P-loop containing nucleotide triphosphate hydrolases"/>
    <property type="match status" value="2"/>
</dbReference>
<feature type="compositionally biased region" description="Low complexity" evidence="10">
    <location>
        <begin position="18"/>
        <end position="27"/>
    </location>
</feature>
<dbReference type="EMBL" id="JARBJD010000002">
    <property type="protein sequence ID" value="KAK2964666.1"/>
    <property type="molecule type" value="Genomic_DNA"/>
</dbReference>
<evidence type="ECO:0000256" key="10">
    <source>
        <dbReference type="SAM" id="MobiDB-lite"/>
    </source>
</evidence>
<evidence type="ECO:0000256" key="6">
    <source>
        <dbReference type="ARBA" id="ARBA00022884"/>
    </source>
</evidence>
<dbReference type="EC" id="3.6.4.13" evidence="1"/>
<feature type="domain" description="Helicase C-terminal" evidence="12">
    <location>
        <begin position="304"/>
        <end position="466"/>
    </location>
</feature>
<keyword evidence="4 14" id="KW-0347">Helicase</keyword>
<dbReference type="SMART" id="SM00487">
    <property type="entry name" value="DEXDc"/>
    <property type="match status" value="1"/>
</dbReference>
<evidence type="ECO:0000259" key="11">
    <source>
        <dbReference type="PROSITE" id="PS51192"/>
    </source>
</evidence>
<evidence type="ECO:0000313" key="15">
    <source>
        <dbReference type="Proteomes" id="UP001281761"/>
    </source>
</evidence>
<dbReference type="PANTHER" id="PTHR47959">
    <property type="entry name" value="ATP-DEPENDENT RNA HELICASE RHLE-RELATED"/>
    <property type="match status" value="1"/>
</dbReference>
<dbReference type="InterPro" id="IPR001650">
    <property type="entry name" value="Helicase_C-like"/>
</dbReference>
<keyword evidence="3 14" id="KW-0378">Hydrolase</keyword>
<feature type="region of interest" description="Disordered" evidence="10">
    <location>
        <begin position="509"/>
        <end position="569"/>
    </location>
</feature>
<feature type="domain" description="DEAD-box RNA helicase Q" evidence="13">
    <location>
        <begin position="85"/>
        <end position="113"/>
    </location>
</feature>
<dbReference type="Pfam" id="PF00271">
    <property type="entry name" value="Helicase_C"/>
    <property type="match status" value="1"/>
</dbReference>
<evidence type="ECO:0000256" key="9">
    <source>
        <dbReference type="PROSITE-ProRule" id="PRU00552"/>
    </source>
</evidence>
<evidence type="ECO:0000256" key="3">
    <source>
        <dbReference type="ARBA" id="ARBA00022801"/>
    </source>
</evidence>
<feature type="compositionally biased region" description="Low complexity" evidence="10">
    <location>
        <begin position="533"/>
        <end position="547"/>
    </location>
</feature>
<evidence type="ECO:0000256" key="1">
    <source>
        <dbReference type="ARBA" id="ARBA00012552"/>
    </source>
</evidence>
<dbReference type="InterPro" id="IPR014001">
    <property type="entry name" value="Helicase_ATP-bd"/>
</dbReference>
<dbReference type="PROSITE" id="PS51195">
    <property type="entry name" value="Q_MOTIF"/>
    <property type="match status" value="1"/>
</dbReference>